<evidence type="ECO:0000313" key="3">
    <source>
        <dbReference type="Proteomes" id="UP001610334"/>
    </source>
</evidence>
<protein>
    <submittedName>
        <fullName evidence="2">Uncharacterized protein</fullName>
    </submittedName>
</protein>
<feature type="region of interest" description="Disordered" evidence="1">
    <location>
        <begin position="32"/>
        <end position="53"/>
    </location>
</feature>
<accession>A0ABR4HBN8</accession>
<keyword evidence="3" id="KW-1185">Reference proteome</keyword>
<sequence length="243" mass="27445">MNQRGRLIPSIAKSITFMLKLSNNRSLRTKLANTGDTHRSDNGTSASPNNNDTNKVLQTRLWHIAQKRLYNTPTPKQLNYRRFFLEWGHYMQHQDDDMLLENSIEGTDYIGDASDDYNNSDLEFGLLTHPGDEPVKLTLDEPGEYCSSIIFEDSEFEYSAAMPDNLPDAGINQDAAATITDKFARVPSNHALSESFGGDEIDLDISMHESNEEPPSQRFSSRFLTEIVGEESGEMLLDEIMED</sequence>
<reference evidence="2 3" key="1">
    <citation type="submission" date="2024-07" db="EMBL/GenBank/DDBJ databases">
        <title>Section-level genome sequencing and comparative genomics of Aspergillus sections Usti and Cavernicolus.</title>
        <authorList>
            <consortium name="Lawrence Berkeley National Laboratory"/>
            <person name="Nybo J.L."/>
            <person name="Vesth T.C."/>
            <person name="Theobald S."/>
            <person name="Frisvad J.C."/>
            <person name="Larsen T.O."/>
            <person name="Kjaerboelling I."/>
            <person name="Rothschild-Mancinelli K."/>
            <person name="Lyhne E.K."/>
            <person name="Kogle M.E."/>
            <person name="Barry K."/>
            <person name="Clum A."/>
            <person name="Na H."/>
            <person name="Ledsgaard L."/>
            <person name="Lin J."/>
            <person name="Lipzen A."/>
            <person name="Kuo A."/>
            <person name="Riley R."/>
            <person name="Mondo S."/>
            <person name="Labutti K."/>
            <person name="Haridas S."/>
            <person name="Pangalinan J."/>
            <person name="Salamov A.A."/>
            <person name="Simmons B.A."/>
            <person name="Magnuson J.K."/>
            <person name="Chen J."/>
            <person name="Drula E."/>
            <person name="Henrissat B."/>
            <person name="Wiebenga A."/>
            <person name="Lubbers R.J."/>
            <person name="Gomes A.C."/>
            <person name="Makela M.R."/>
            <person name="Stajich J."/>
            <person name="Grigoriev I.V."/>
            <person name="Mortensen U.H."/>
            <person name="De Vries R.P."/>
            <person name="Baker S.E."/>
            <person name="Andersen M.R."/>
        </authorList>
    </citation>
    <scope>NUCLEOTIDE SEQUENCE [LARGE SCALE GENOMIC DNA]</scope>
    <source>
        <strain evidence="2 3">CBS 588.65</strain>
    </source>
</reference>
<organism evidence="2 3">
    <name type="scientific">Aspergillus granulosus</name>
    <dbReference type="NCBI Taxonomy" id="176169"/>
    <lineage>
        <taxon>Eukaryota</taxon>
        <taxon>Fungi</taxon>
        <taxon>Dikarya</taxon>
        <taxon>Ascomycota</taxon>
        <taxon>Pezizomycotina</taxon>
        <taxon>Eurotiomycetes</taxon>
        <taxon>Eurotiomycetidae</taxon>
        <taxon>Eurotiales</taxon>
        <taxon>Aspergillaceae</taxon>
        <taxon>Aspergillus</taxon>
        <taxon>Aspergillus subgen. Nidulantes</taxon>
    </lineage>
</organism>
<evidence type="ECO:0000313" key="2">
    <source>
        <dbReference type="EMBL" id="KAL2812807.1"/>
    </source>
</evidence>
<gene>
    <name evidence="2" type="ORF">BJX63DRAFT_432315</name>
</gene>
<feature type="compositionally biased region" description="Polar residues" evidence="1">
    <location>
        <begin position="42"/>
        <end position="53"/>
    </location>
</feature>
<comment type="caution">
    <text evidence="2">The sequence shown here is derived from an EMBL/GenBank/DDBJ whole genome shotgun (WGS) entry which is preliminary data.</text>
</comment>
<dbReference type="EMBL" id="JBFXLT010000044">
    <property type="protein sequence ID" value="KAL2812807.1"/>
    <property type="molecule type" value="Genomic_DNA"/>
</dbReference>
<evidence type="ECO:0000256" key="1">
    <source>
        <dbReference type="SAM" id="MobiDB-lite"/>
    </source>
</evidence>
<name>A0ABR4HBN8_9EURO</name>
<proteinExistence type="predicted"/>
<dbReference type="Proteomes" id="UP001610334">
    <property type="component" value="Unassembled WGS sequence"/>
</dbReference>